<evidence type="ECO:0000313" key="2">
    <source>
        <dbReference type="Proteomes" id="UP000189703"/>
    </source>
</evidence>
<dbReference type="FunCoup" id="A0A1U8Q1D5">
    <property type="interactions" value="22"/>
</dbReference>
<dbReference type="InParanoid" id="A0A1U8Q1D5"/>
<dbReference type="AlphaFoldDB" id="A0A1U8Q1D5"/>
<dbReference type="Gene3D" id="2.120.10.80">
    <property type="entry name" value="Kelch-type beta propeller"/>
    <property type="match status" value="1"/>
</dbReference>
<dbReference type="InterPro" id="IPR036047">
    <property type="entry name" value="F-box-like_dom_sf"/>
</dbReference>
<evidence type="ECO:0000313" key="3">
    <source>
        <dbReference type="RefSeq" id="XP_019052638.1"/>
    </source>
</evidence>
<evidence type="ECO:0000259" key="1">
    <source>
        <dbReference type="SMART" id="SM00256"/>
    </source>
</evidence>
<dbReference type="Pfam" id="PF01344">
    <property type="entry name" value="Kelch_1"/>
    <property type="match status" value="1"/>
</dbReference>
<dbReference type="OMA" id="MYHNSGK"/>
<dbReference type="KEGG" id="nnu:104593379"/>
<dbReference type="InterPro" id="IPR001810">
    <property type="entry name" value="F-box_dom"/>
</dbReference>
<name>A0A1U8Q1D5_NELNU</name>
<proteinExistence type="predicted"/>
<dbReference type="Gene3D" id="1.20.1280.50">
    <property type="match status" value="1"/>
</dbReference>
<dbReference type="SUPFAM" id="SSF81383">
    <property type="entry name" value="F-box domain"/>
    <property type="match status" value="1"/>
</dbReference>
<dbReference type="GO" id="GO:0080037">
    <property type="term" value="P:negative regulation of cytokinin-activated signaling pathway"/>
    <property type="evidence" value="ECO:0007669"/>
    <property type="project" value="InterPro"/>
</dbReference>
<dbReference type="GeneID" id="104593379"/>
<dbReference type="InterPro" id="IPR044595">
    <property type="entry name" value="KMD1-4"/>
</dbReference>
<dbReference type="InterPro" id="IPR015915">
    <property type="entry name" value="Kelch-typ_b-propeller"/>
</dbReference>
<protein>
    <submittedName>
        <fullName evidence="3">F-box/kelch-repeat protein SKIP20-like</fullName>
    </submittedName>
</protein>
<dbReference type="Proteomes" id="UP000189703">
    <property type="component" value="Unplaced"/>
</dbReference>
<reference evidence="3" key="1">
    <citation type="submission" date="2025-08" db="UniProtKB">
        <authorList>
            <consortium name="RefSeq"/>
        </authorList>
    </citation>
    <scope>IDENTIFICATION</scope>
</reference>
<dbReference type="RefSeq" id="XP_019052638.1">
    <property type="nucleotide sequence ID" value="XM_019197093.1"/>
</dbReference>
<dbReference type="GO" id="GO:2000762">
    <property type="term" value="P:regulation of phenylpropanoid metabolic process"/>
    <property type="evidence" value="ECO:0000318"/>
    <property type="project" value="GO_Central"/>
</dbReference>
<accession>A0A1U8Q1D5</accession>
<dbReference type="SUPFAM" id="SSF117281">
    <property type="entry name" value="Kelch motif"/>
    <property type="match status" value="1"/>
</dbReference>
<dbReference type="InterPro" id="IPR006652">
    <property type="entry name" value="Kelch_1"/>
</dbReference>
<sequence>MSTGEAGLGNQQNPSLIPGLPDEIALECLVRVPYRFHSEIKSVCRRWRNLLMHPSFYRERQRTGTAEQLVCLVQALTTSAEPTIELAVEGNDEQQQDKRQTRRGHCPPIYGVSVYNLSMDTWHQLMLNRANGNGVPIFSHCVALPLSGKLVLLGGWNPDTLDSVPDVYVYDFIRGGGWRRAAPMSMGRSFFACAAVGPSTVYVAGGHDNQKNALRSAEMYDADAAEWQALPPMAEERDECKGFSCDDDGRFWAVSGYGTESQGRFKSDAECYDPALGSWSKVEEVWPFQSASPRAITATAGGRWWFVSGGGESRGVMEYDMKEKHWKALTSILDSGMRSSPCVTTLRGARGDHDKVFVMDSDGGKLNDGVDSDRHRGFVFMPDWESSTTGTGNGNSNGKWIQLHTPTNFSGFAYSASSLLI</sequence>
<dbReference type="GO" id="GO:0005829">
    <property type="term" value="C:cytosol"/>
    <property type="evidence" value="ECO:0000318"/>
    <property type="project" value="GO_Central"/>
</dbReference>
<dbReference type="PANTHER" id="PTHR46407">
    <property type="entry name" value="OS02G0208700 PROTEIN"/>
    <property type="match status" value="1"/>
</dbReference>
<dbReference type="CDD" id="cd22152">
    <property type="entry name" value="F-box_AtAFR-like"/>
    <property type="match status" value="1"/>
</dbReference>
<dbReference type="PANTHER" id="PTHR46407:SF21">
    <property type="entry name" value="F-BOX_KELCH-REPEAT PROTEIN SKIP20"/>
    <property type="match status" value="1"/>
</dbReference>
<dbReference type="Pfam" id="PF00646">
    <property type="entry name" value="F-box"/>
    <property type="match status" value="1"/>
</dbReference>
<feature type="domain" description="F-box" evidence="1">
    <location>
        <begin position="20"/>
        <end position="60"/>
    </location>
</feature>
<dbReference type="eggNOG" id="KOG1072">
    <property type="taxonomic scope" value="Eukaryota"/>
</dbReference>
<dbReference type="OrthoDB" id="191037at2759"/>
<gene>
    <name evidence="3" type="primary">LOC104593379</name>
</gene>
<dbReference type="SMART" id="SM00256">
    <property type="entry name" value="FBOX"/>
    <property type="match status" value="1"/>
</dbReference>
<keyword evidence="2" id="KW-1185">Reference proteome</keyword>
<dbReference type="SMART" id="SM00612">
    <property type="entry name" value="Kelch"/>
    <property type="match status" value="2"/>
</dbReference>
<organism evidence="2 3">
    <name type="scientific">Nelumbo nucifera</name>
    <name type="common">Sacred lotus</name>
    <dbReference type="NCBI Taxonomy" id="4432"/>
    <lineage>
        <taxon>Eukaryota</taxon>
        <taxon>Viridiplantae</taxon>
        <taxon>Streptophyta</taxon>
        <taxon>Embryophyta</taxon>
        <taxon>Tracheophyta</taxon>
        <taxon>Spermatophyta</taxon>
        <taxon>Magnoliopsida</taxon>
        <taxon>Proteales</taxon>
        <taxon>Nelumbonaceae</taxon>
        <taxon>Nelumbo</taxon>
    </lineage>
</organism>